<keyword evidence="7" id="KW-0961">Cell wall biogenesis/degradation</keyword>
<keyword evidence="6 9" id="KW-0326">Glycosidase</keyword>
<keyword evidence="3" id="KW-0134">Cell wall</keyword>
<comment type="subcellular location">
    <subcellularLocation>
        <location evidence="1">Secreted</location>
        <location evidence="1">Cell wall</location>
    </subcellularLocation>
</comment>
<dbReference type="GO" id="GO:0071555">
    <property type="term" value="P:cell wall organization"/>
    <property type="evidence" value="ECO:0007669"/>
    <property type="project" value="UniProtKB-KW"/>
</dbReference>
<dbReference type="InterPro" id="IPR006626">
    <property type="entry name" value="PbH1"/>
</dbReference>
<feature type="chain" id="PRO_5042849719" description="Polygalacturonase" evidence="10">
    <location>
        <begin position="21"/>
        <end position="424"/>
    </location>
</feature>
<comment type="similarity">
    <text evidence="2 9">Belongs to the glycosyl hydrolase 28 family.</text>
</comment>
<dbReference type="Gene3D" id="2.160.20.10">
    <property type="entry name" value="Single-stranded right-handed beta-helix, Pectin lyase-like"/>
    <property type="match status" value="1"/>
</dbReference>
<sequence length="424" mass="46004">MDSKLVCMYYCFIVFILVLANEVGGQLEGRVFDVTNFGAVGDGKSDNTKPFRDAFANACSYTSGSSMMLIPKGTFMVKSAVFKGPCKGPIEFRLEGTIKAPADLVGDDKWVAFRYFNGLSITGGGTFDGSGETAWHNKHCRKNSKCLPVSIRLEFVDNAVVSGISSLNSKFFHMSIYKSSNIELDGITITAPADSPNTDGVHISNSYNIRILNSSIATGDDCISLGTGNKNIFISKVKCGPGHGISIGSLGKYEGDTDVSRVTVQHCTLTRTQNGLRIKTWGSDIKLKVYNITYDDVIMDDVYNPIFIDQKYCPSGDCDKSKVSSVQIQDVWFNNVRGSSKSEYAVKFLCSSEYPCNNINLRDINLLYQGPEGPAKSSCSNVRGSASATQNPHPCILESSSLACPVTSSSWISLIPIGLVWLGQ</sequence>
<dbReference type="PANTHER" id="PTHR31375">
    <property type="match status" value="1"/>
</dbReference>
<feature type="signal peptide" evidence="10">
    <location>
        <begin position="1"/>
        <end position="20"/>
    </location>
</feature>
<dbReference type="PROSITE" id="PS00502">
    <property type="entry name" value="POLYGALACTURONASE"/>
    <property type="match status" value="1"/>
</dbReference>
<dbReference type="AlphaFoldDB" id="A0AAN7KLH6"/>
<dbReference type="InterPro" id="IPR011050">
    <property type="entry name" value="Pectin_lyase_fold/virulence"/>
</dbReference>
<evidence type="ECO:0000256" key="6">
    <source>
        <dbReference type="ARBA" id="ARBA00023295"/>
    </source>
</evidence>
<evidence type="ECO:0000313" key="11">
    <source>
        <dbReference type="EMBL" id="KAK4769359.1"/>
    </source>
</evidence>
<name>A0AAN7KLH6_TRANT</name>
<dbReference type="EMBL" id="JAXQNO010000021">
    <property type="protein sequence ID" value="KAK4769359.1"/>
    <property type="molecule type" value="Genomic_DNA"/>
</dbReference>
<dbReference type="SUPFAM" id="SSF51126">
    <property type="entry name" value="Pectin lyase-like"/>
    <property type="match status" value="1"/>
</dbReference>
<dbReference type="SMART" id="SM00710">
    <property type="entry name" value="PbH1"/>
    <property type="match status" value="4"/>
</dbReference>
<feature type="active site" evidence="8">
    <location>
        <position position="243"/>
    </location>
</feature>
<dbReference type="GO" id="GO:0004650">
    <property type="term" value="F:polygalacturonase activity"/>
    <property type="evidence" value="ECO:0007669"/>
    <property type="project" value="InterPro"/>
</dbReference>
<keyword evidence="12" id="KW-1185">Reference proteome</keyword>
<dbReference type="InterPro" id="IPR012334">
    <property type="entry name" value="Pectin_lyas_fold"/>
</dbReference>
<dbReference type="GO" id="GO:0005975">
    <property type="term" value="P:carbohydrate metabolic process"/>
    <property type="evidence" value="ECO:0007669"/>
    <property type="project" value="InterPro"/>
</dbReference>
<keyword evidence="10" id="KW-0732">Signal</keyword>
<evidence type="ECO:0000256" key="3">
    <source>
        <dbReference type="ARBA" id="ARBA00022512"/>
    </source>
</evidence>
<evidence type="ECO:0000256" key="7">
    <source>
        <dbReference type="ARBA" id="ARBA00023316"/>
    </source>
</evidence>
<reference evidence="11 12" key="1">
    <citation type="journal article" date="2023" name="Hortic Res">
        <title>Pangenome of water caltrop reveals structural variations and asymmetric subgenome divergence after allopolyploidization.</title>
        <authorList>
            <person name="Zhang X."/>
            <person name="Chen Y."/>
            <person name="Wang L."/>
            <person name="Yuan Y."/>
            <person name="Fang M."/>
            <person name="Shi L."/>
            <person name="Lu R."/>
            <person name="Comes H.P."/>
            <person name="Ma Y."/>
            <person name="Chen Y."/>
            <person name="Huang G."/>
            <person name="Zhou Y."/>
            <person name="Zheng Z."/>
            <person name="Qiu Y."/>
        </authorList>
    </citation>
    <scope>NUCLEOTIDE SEQUENCE [LARGE SCALE GENOMIC DNA]</scope>
    <source>
        <strain evidence="11">F231</strain>
    </source>
</reference>
<keyword evidence="4" id="KW-0964">Secreted</keyword>
<keyword evidence="5 9" id="KW-0378">Hydrolase</keyword>
<evidence type="ECO:0000313" key="12">
    <source>
        <dbReference type="Proteomes" id="UP001346149"/>
    </source>
</evidence>
<dbReference type="FunFam" id="2.160.20.10:FF:000004">
    <property type="entry name" value="Pectin lyase-like superfamily protein"/>
    <property type="match status" value="1"/>
</dbReference>
<protein>
    <recommendedName>
        <fullName evidence="13">Polygalacturonase</fullName>
    </recommendedName>
</protein>
<evidence type="ECO:0000256" key="10">
    <source>
        <dbReference type="SAM" id="SignalP"/>
    </source>
</evidence>
<accession>A0AAN7KLH6</accession>
<evidence type="ECO:0000256" key="2">
    <source>
        <dbReference type="ARBA" id="ARBA00008834"/>
    </source>
</evidence>
<evidence type="ECO:0000256" key="5">
    <source>
        <dbReference type="ARBA" id="ARBA00022801"/>
    </source>
</evidence>
<gene>
    <name evidence="11" type="ORF">SAY86_027509</name>
</gene>
<evidence type="ECO:0000256" key="8">
    <source>
        <dbReference type="PROSITE-ProRule" id="PRU10052"/>
    </source>
</evidence>
<evidence type="ECO:0000256" key="1">
    <source>
        <dbReference type="ARBA" id="ARBA00004191"/>
    </source>
</evidence>
<dbReference type="Proteomes" id="UP001346149">
    <property type="component" value="Unassembled WGS sequence"/>
</dbReference>
<dbReference type="Pfam" id="PF00295">
    <property type="entry name" value="Glyco_hydro_28"/>
    <property type="match status" value="1"/>
</dbReference>
<evidence type="ECO:0008006" key="13">
    <source>
        <dbReference type="Google" id="ProtNLM"/>
    </source>
</evidence>
<evidence type="ECO:0000256" key="4">
    <source>
        <dbReference type="ARBA" id="ARBA00022525"/>
    </source>
</evidence>
<evidence type="ECO:0000256" key="9">
    <source>
        <dbReference type="RuleBase" id="RU361169"/>
    </source>
</evidence>
<comment type="caution">
    <text evidence="11">The sequence shown here is derived from an EMBL/GenBank/DDBJ whole genome shotgun (WGS) entry which is preliminary data.</text>
</comment>
<dbReference type="InterPro" id="IPR000743">
    <property type="entry name" value="Glyco_hydro_28"/>
</dbReference>
<organism evidence="11 12">
    <name type="scientific">Trapa natans</name>
    <name type="common">Water chestnut</name>
    <dbReference type="NCBI Taxonomy" id="22666"/>
    <lineage>
        <taxon>Eukaryota</taxon>
        <taxon>Viridiplantae</taxon>
        <taxon>Streptophyta</taxon>
        <taxon>Embryophyta</taxon>
        <taxon>Tracheophyta</taxon>
        <taxon>Spermatophyta</taxon>
        <taxon>Magnoliopsida</taxon>
        <taxon>eudicotyledons</taxon>
        <taxon>Gunneridae</taxon>
        <taxon>Pentapetalae</taxon>
        <taxon>rosids</taxon>
        <taxon>malvids</taxon>
        <taxon>Myrtales</taxon>
        <taxon>Lythraceae</taxon>
        <taxon>Trapa</taxon>
    </lineage>
</organism>
<proteinExistence type="inferred from homology"/>